<keyword evidence="7" id="KW-1185">Reference proteome</keyword>
<keyword evidence="3" id="KW-0175">Coiled coil</keyword>
<dbReference type="PANTHER" id="PTHR14577">
    <property type="entry name" value="NUCLEOLAR PROTEIN 12"/>
    <property type="match status" value="1"/>
</dbReference>
<dbReference type="AlphaFoldDB" id="A0A3M7MHP1"/>
<comment type="subcellular location">
    <subcellularLocation>
        <location evidence="1">Nucleus</location>
        <location evidence="1">Nucleolus</location>
    </subcellularLocation>
</comment>
<organism evidence="6 7">
    <name type="scientific">Pyrenophora seminiperda CCB06</name>
    <dbReference type="NCBI Taxonomy" id="1302712"/>
    <lineage>
        <taxon>Eukaryota</taxon>
        <taxon>Fungi</taxon>
        <taxon>Dikarya</taxon>
        <taxon>Ascomycota</taxon>
        <taxon>Pezizomycotina</taxon>
        <taxon>Dothideomycetes</taxon>
        <taxon>Pleosporomycetidae</taxon>
        <taxon>Pleosporales</taxon>
        <taxon>Pleosporineae</taxon>
        <taxon>Pleosporaceae</taxon>
        <taxon>Pyrenophora</taxon>
    </lineage>
</organism>
<protein>
    <submittedName>
        <fullName evidence="6">Required for cell viability rrp17</fullName>
    </submittedName>
</protein>
<name>A0A3M7MHP1_9PLEO</name>
<feature type="region of interest" description="Disordered" evidence="5">
    <location>
        <begin position="114"/>
        <end position="255"/>
    </location>
</feature>
<dbReference type="OrthoDB" id="551633at2759"/>
<dbReference type="GO" id="GO:0005730">
    <property type="term" value="C:nucleolus"/>
    <property type="evidence" value="ECO:0007669"/>
    <property type="project" value="UniProtKB-SubCell"/>
</dbReference>
<feature type="compositionally biased region" description="Acidic residues" evidence="5">
    <location>
        <begin position="120"/>
        <end position="141"/>
    </location>
</feature>
<evidence type="ECO:0000256" key="4">
    <source>
        <dbReference type="ARBA" id="ARBA00023242"/>
    </source>
</evidence>
<evidence type="ECO:0000313" key="6">
    <source>
        <dbReference type="EMBL" id="RMZ73958.1"/>
    </source>
</evidence>
<comment type="similarity">
    <text evidence="2">Belongs to the RRP17 family.</text>
</comment>
<accession>A0A3M7MHP1</accession>
<dbReference type="InterPro" id="IPR019186">
    <property type="entry name" value="Nucleolar_protein_12"/>
</dbReference>
<feature type="compositionally biased region" description="Basic and acidic residues" evidence="5">
    <location>
        <begin position="227"/>
        <end position="240"/>
    </location>
</feature>
<dbReference type="EMBL" id="KE747843">
    <property type="protein sequence ID" value="RMZ73958.1"/>
    <property type="molecule type" value="Genomic_DNA"/>
</dbReference>
<evidence type="ECO:0000256" key="1">
    <source>
        <dbReference type="ARBA" id="ARBA00004604"/>
    </source>
</evidence>
<dbReference type="GO" id="GO:0019843">
    <property type="term" value="F:rRNA binding"/>
    <property type="evidence" value="ECO:0007669"/>
    <property type="project" value="TreeGrafter"/>
</dbReference>
<evidence type="ECO:0000256" key="2">
    <source>
        <dbReference type="ARBA" id="ARBA00007175"/>
    </source>
</evidence>
<keyword evidence="4" id="KW-0539">Nucleus</keyword>
<dbReference type="Proteomes" id="UP000265663">
    <property type="component" value="Unassembled WGS sequence"/>
</dbReference>
<dbReference type="PANTHER" id="PTHR14577:SF0">
    <property type="entry name" value="NUCLEOLAR PROTEIN 12"/>
    <property type="match status" value="1"/>
</dbReference>
<dbReference type="Pfam" id="PF09805">
    <property type="entry name" value="Nop25"/>
    <property type="match status" value="1"/>
</dbReference>
<evidence type="ECO:0000256" key="3">
    <source>
        <dbReference type="ARBA" id="ARBA00023054"/>
    </source>
</evidence>
<gene>
    <name evidence="6" type="ORF">GMOD_00004772</name>
</gene>
<sequence length="255" mass="30170">MLVIFPKSPNFLADVAYTHSLSRPTHAIHAIYRIYAQSHNPPWRHRLRRSIDFDFAAREEYLTGFHKRKLARIKHAQEENAKREKEEKLRFRRELREQRKVDLERHVEEVNRLVKQANGDLDEAGETSGNDDNDDEEDEEFTGFQEPEPINQEDEYIDEDKYTTVTIESVGISRAGFSRPGEENEDEEAVAKRKAAEAAAQESKKRVWTKAWPKNSDRLKKKKKKFRYETKTERKAERMKQGIKKRKQKEARESK</sequence>
<evidence type="ECO:0000313" key="7">
    <source>
        <dbReference type="Proteomes" id="UP000265663"/>
    </source>
</evidence>
<proteinExistence type="inferred from homology"/>
<evidence type="ECO:0000256" key="5">
    <source>
        <dbReference type="SAM" id="MobiDB-lite"/>
    </source>
</evidence>
<reference evidence="6 7" key="1">
    <citation type="journal article" date="2014" name="PLoS ONE">
        <title>De novo Genome Assembly of the Fungal Plant Pathogen Pyrenophora semeniperda.</title>
        <authorList>
            <person name="Soliai M.M."/>
            <person name="Meyer S.E."/>
            <person name="Udall J.A."/>
            <person name="Elzinga D.E."/>
            <person name="Hermansen R.A."/>
            <person name="Bodily P.M."/>
            <person name="Hart A.A."/>
            <person name="Coleman C.E."/>
        </authorList>
    </citation>
    <scope>NUCLEOTIDE SEQUENCE [LARGE SCALE GENOMIC DNA]</scope>
    <source>
        <strain evidence="6 7">CCB06</strain>
        <tissue evidence="6">Mycelium</tissue>
    </source>
</reference>